<dbReference type="EMBL" id="BSYO01000035">
    <property type="protein sequence ID" value="GMH29005.1"/>
    <property type="molecule type" value="Genomic_DNA"/>
</dbReference>
<evidence type="ECO:0000256" key="1">
    <source>
        <dbReference type="SAM" id="MobiDB-lite"/>
    </source>
</evidence>
<keyword evidence="3" id="KW-1185">Reference proteome</keyword>
<evidence type="ECO:0000313" key="3">
    <source>
        <dbReference type="Proteomes" id="UP001279734"/>
    </source>
</evidence>
<sequence>MLMPSPLGYNVWCKAFPSDSSCWIVPRCCLSRLFAAMSAREAQGFIPFIRDGSFCRDVDGTEAGNSGLQGAFPGSPQISIPPTKLVPPSSLVASAIFEVSKSLPSSSDTRCLDVHNLSSSPPTEGCTSSVPHQASGDAAAGIKSSSPNSSVACPERLRDFDLWAIGFLFGMGLKANFGCDHPVSVWLVLGVEARLAGWFFLLGMYLKADLDCVKCDIEWFMADVEARLVWTADMDCIS</sequence>
<reference evidence="2" key="1">
    <citation type="submission" date="2023-05" db="EMBL/GenBank/DDBJ databases">
        <title>Nepenthes gracilis genome sequencing.</title>
        <authorList>
            <person name="Fukushima K."/>
        </authorList>
    </citation>
    <scope>NUCLEOTIDE SEQUENCE</scope>
    <source>
        <strain evidence="2">SING2019-196</strain>
    </source>
</reference>
<gene>
    <name evidence="2" type="ORF">Nepgr_030848</name>
</gene>
<comment type="caution">
    <text evidence="2">The sequence shown here is derived from an EMBL/GenBank/DDBJ whole genome shotgun (WGS) entry which is preliminary data.</text>
</comment>
<evidence type="ECO:0000313" key="2">
    <source>
        <dbReference type="EMBL" id="GMH29005.1"/>
    </source>
</evidence>
<protein>
    <submittedName>
        <fullName evidence="2">Uncharacterized protein</fullName>
    </submittedName>
</protein>
<feature type="region of interest" description="Disordered" evidence="1">
    <location>
        <begin position="121"/>
        <end position="150"/>
    </location>
</feature>
<proteinExistence type="predicted"/>
<dbReference type="Proteomes" id="UP001279734">
    <property type="component" value="Unassembled WGS sequence"/>
</dbReference>
<organism evidence="2 3">
    <name type="scientific">Nepenthes gracilis</name>
    <name type="common">Slender pitcher plant</name>
    <dbReference type="NCBI Taxonomy" id="150966"/>
    <lineage>
        <taxon>Eukaryota</taxon>
        <taxon>Viridiplantae</taxon>
        <taxon>Streptophyta</taxon>
        <taxon>Embryophyta</taxon>
        <taxon>Tracheophyta</taxon>
        <taxon>Spermatophyta</taxon>
        <taxon>Magnoliopsida</taxon>
        <taxon>eudicotyledons</taxon>
        <taxon>Gunneridae</taxon>
        <taxon>Pentapetalae</taxon>
        <taxon>Caryophyllales</taxon>
        <taxon>Nepenthaceae</taxon>
        <taxon>Nepenthes</taxon>
    </lineage>
</organism>
<name>A0AAD3TG66_NEPGR</name>
<accession>A0AAD3TG66</accession>
<dbReference type="AlphaFoldDB" id="A0AAD3TG66"/>
<feature type="compositionally biased region" description="Polar residues" evidence="1">
    <location>
        <begin position="121"/>
        <end position="132"/>
    </location>
</feature>